<feature type="compositionally biased region" description="Low complexity" evidence="1">
    <location>
        <begin position="936"/>
        <end position="947"/>
    </location>
</feature>
<evidence type="ECO:0000313" key="2">
    <source>
        <dbReference type="EMBL" id="KAF9692089.1"/>
    </source>
</evidence>
<feature type="compositionally biased region" description="Basic residues" evidence="1">
    <location>
        <begin position="965"/>
        <end position="974"/>
    </location>
</feature>
<evidence type="ECO:0000256" key="1">
    <source>
        <dbReference type="SAM" id="MobiDB-lite"/>
    </source>
</evidence>
<feature type="compositionally biased region" description="Polar residues" evidence="1">
    <location>
        <begin position="291"/>
        <end position="312"/>
    </location>
</feature>
<comment type="caution">
    <text evidence="2">The sequence shown here is derived from an EMBL/GenBank/DDBJ whole genome shotgun (WGS) entry which is preliminary data.</text>
</comment>
<evidence type="ECO:0000313" key="3">
    <source>
        <dbReference type="Proteomes" id="UP000651452"/>
    </source>
</evidence>
<feature type="region of interest" description="Disordered" evidence="1">
    <location>
        <begin position="869"/>
        <end position="898"/>
    </location>
</feature>
<feature type="compositionally biased region" description="Low complexity" evidence="1">
    <location>
        <begin position="882"/>
        <end position="897"/>
    </location>
</feature>
<feature type="region of interest" description="Disordered" evidence="1">
    <location>
        <begin position="291"/>
        <end position="359"/>
    </location>
</feature>
<sequence>MPTYHARSITVRLGSMPLAETTTSCIVLKKGEVAKRQSEAAEEKLLRSFLLDEKRVLFPGDPDGYELNWLGNAPFMQVQANGGFTQPSGPYDGSYRSNTCEDSRPQALSLHVKLSDKSFISGPSGKTHLKIEVLFNGQLSTCSLVHTNDIRSGAKSPHQVFAGSRADFLAERPWVILPPYTSTDGGTRRFRKTIAPTQRWTQISDALRKEAEDRGTNKDGESPPSAEFLRALANMQMPETIKDMQKPGGRKFGVVDVVITAGMGSKLTTGINYLKSPQRLKDSDYTVRTKTRMTNEASTSELDQTQDATETPGSLDAYTDAEEDSDARYERPSKRRALSLVATSSQPTLQNSSFASPFSGMQIPYLPPPKRITFRDDLVPVAGRVSPRCPSLEHRSDGHKEPLPLNDFYRTNETERGDSKAQNWSNDASRIFQEYRFPPPNLQASSPRTLSVHPIPISMSFTDTMIGHHAFGGPPIVTSTLGSSPMLQAFGNYSAFLAQPSSPDGTEALVSPSTSSPHVPYAAPTALMHPAITGGRGPPNTMSTPYHCSTYLPQQSPLGIYSSSLDSHMRPNGLPDLPPHMTSFFTYPEPAHCAILSTPSPAIFPSSGQLPPTAMFTVTSKPKQSASPIQDMATIGLNASRASLIVDRLVITGLNGLRVVDHRWKVPQHIVVNHSNSNEVIVGERGKTSSSEHHAPTARSVTWKQGTSCNTHPRTKSLNKNLRSNLVEKFVHGQRPVSIQDGQVNQAISLSLPYLQKHQGPTNKDLPVNPKIDIPDKIAPFVSVPLPTTTTTPALIAPVQTSISASSVRPNMPQRRALPRNASCGVQGPKAATFLLDDPEEVIREAARMRRSRSPTKLEVTLSVPSIMPLTRIGSSTDQIGPSDSSPLSSVPSSPVPEITGEEYVDTVTTLDHVLQLDGSPERRIPAALPRPLQTPSPTKSSFPTSKIRPPGLATPKTPVLPEQKKRKASHRSTTKPPRSPDRLRTVGNPPLNDDCVIAFAESEDKGDERGVLRQVKGERQGVFKEEYVVLAVRFFVAGG</sequence>
<reference evidence="2" key="2">
    <citation type="submission" date="2020-09" db="EMBL/GenBank/DDBJ databases">
        <title>Reference genome assembly for Australian Ascochyta lentis isolate Al4.</title>
        <authorList>
            <person name="Lee R.C."/>
            <person name="Farfan-Caceres L.M."/>
            <person name="Debler J.W."/>
            <person name="Williams A.H."/>
            <person name="Henares B.M."/>
        </authorList>
    </citation>
    <scope>NUCLEOTIDE SEQUENCE</scope>
    <source>
        <strain evidence="2">Al4</strain>
    </source>
</reference>
<protein>
    <submittedName>
        <fullName evidence="2">Uncharacterized protein</fullName>
    </submittedName>
</protein>
<reference evidence="2" key="1">
    <citation type="submission" date="2018-12" db="EMBL/GenBank/DDBJ databases">
        <authorList>
            <person name="Syme R.A."/>
            <person name="Farfan-Caceres L."/>
            <person name="Lichtenzveig J."/>
        </authorList>
    </citation>
    <scope>NUCLEOTIDE SEQUENCE</scope>
    <source>
        <strain evidence="2">Al4</strain>
    </source>
</reference>
<name>A0A8H7IU11_9PLEO</name>
<proteinExistence type="predicted"/>
<keyword evidence="3" id="KW-1185">Reference proteome</keyword>
<accession>A0A8H7IU11</accession>
<dbReference type="AlphaFoldDB" id="A0A8H7IU11"/>
<feature type="region of interest" description="Disordered" evidence="1">
    <location>
        <begin position="920"/>
        <end position="991"/>
    </location>
</feature>
<dbReference type="EMBL" id="RZGK01000019">
    <property type="protein sequence ID" value="KAF9692089.1"/>
    <property type="molecule type" value="Genomic_DNA"/>
</dbReference>
<dbReference type="OrthoDB" id="3556832at2759"/>
<feature type="compositionally biased region" description="Polar residues" evidence="1">
    <location>
        <begin position="341"/>
        <end position="356"/>
    </location>
</feature>
<organism evidence="2 3">
    <name type="scientific">Ascochyta lentis</name>
    <dbReference type="NCBI Taxonomy" id="205686"/>
    <lineage>
        <taxon>Eukaryota</taxon>
        <taxon>Fungi</taxon>
        <taxon>Dikarya</taxon>
        <taxon>Ascomycota</taxon>
        <taxon>Pezizomycotina</taxon>
        <taxon>Dothideomycetes</taxon>
        <taxon>Pleosporomycetidae</taxon>
        <taxon>Pleosporales</taxon>
        <taxon>Pleosporineae</taxon>
        <taxon>Didymellaceae</taxon>
        <taxon>Ascochyta</taxon>
    </lineage>
</organism>
<dbReference type="Proteomes" id="UP000651452">
    <property type="component" value="Unassembled WGS sequence"/>
</dbReference>
<gene>
    <name evidence="2" type="ORF">EKO04_009951</name>
</gene>